<evidence type="ECO:0000313" key="2">
    <source>
        <dbReference type="Proteomes" id="UP000887159"/>
    </source>
</evidence>
<comment type="caution">
    <text evidence="1">The sequence shown here is derived from an EMBL/GenBank/DDBJ whole genome shotgun (WGS) entry which is preliminary data.</text>
</comment>
<accession>A0A8X6V6S7</accession>
<organism evidence="1 2">
    <name type="scientific">Trichonephila clavipes</name>
    <name type="common">Golden silk orbweaver</name>
    <name type="synonym">Nephila clavipes</name>
    <dbReference type="NCBI Taxonomy" id="2585209"/>
    <lineage>
        <taxon>Eukaryota</taxon>
        <taxon>Metazoa</taxon>
        <taxon>Ecdysozoa</taxon>
        <taxon>Arthropoda</taxon>
        <taxon>Chelicerata</taxon>
        <taxon>Arachnida</taxon>
        <taxon>Araneae</taxon>
        <taxon>Araneomorphae</taxon>
        <taxon>Entelegynae</taxon>
        <taxon>Araneoidea</taxon>
        <taxon>Nephilidae</taxon>
        <taxon>Trichonephila</taxon>
    </lineage>
</organism>
<evidence type="ECO:0000313" key="1">
    <source>
        <dbReference type="EMBL" id="GFX96573.1"/>
    </source>
</evidence>
<dbReference type="AlphaFoldDB" id="A0A8X6V6S7"/>
<name>A0A8X6V6S7_TRICX</name>
<dbReference type="EMBL" id="BMAU01021192">
    <property type="protein sequence ID" value="GFX96573.1"/>
    <property type="molecule type" value="Genomic_DNA"/>
</dbReference>
<sequence length="67" mass="8220">MALVSLKRFRYKNLSKHLVYDPSRRHFRFDVSCCRPPRCQSPKTDRPRHWTHKGSMSRPLCLQTYWR</sequence>
<gene>
    <name evidence="1" type="ORF">TNCV_1442471</name>
</gene>
<proteinExistence type="predicted"/>
<reference evidence="1" key="1">
    <citation type="submission" date="2020-08" db="EMBL/GenBank/DDBJ databases">
        <title>Multicomponent nature underlies the extraordinary mechanical properties of spider dragline silk.</title>
        <authorList>
            <person name="Kono N."/>
            <person name="Nakamura H."/>
            <person name="Mori M."/>
            <person name="Yoshida Y."/>
            <person name="Ohtoshi R."/>
            <person name="Malay A.D."/>
            <person name="Moran D.A.P."/>
            <person name="Tomita M."/>
            <person name="Numata K."/>
            <person name="Arakawa K."/>
        </authorList>
    </citation>
    <scope>NUCLEOTIDE SEQUENCE</scope>
</reference>
<protein>
    <submittedName>
        <fullName evidence="1">Uncharacterized protein</fullName>
    </submittedName>
</protein>
<dbReference type="Proteomes" id="UP000887159">
    <property type="component" value="Unassembled WGS sequence"/>
</dbReference>
<keyword evidence="2" id="KW-1185">Reference proteome</keyword>